<feature type="chain" id="PRO_5004546046" description="GOLD domain-containing protein" evidence="2">
    <location>
        <begin position="18"/>
        <end position="220"/>
    </location>
</feature>
<comment type="caution">
    <text evidence="3">The sequence shown here is derived from an EMBL/GenBank/DDBJ whole genome shotgun (WGS) entry which is preliminary data.</text>
</comment>
<protein>
    <recommendedName>
        <fullName evidence="5">GOLD domain-containing protein</fullName>
    </recommendedName>
</protein>
<keyword evidence="2" id="KW-0732">Signal</keyword>
<sequence>MFKMFILFLSALCTIRQFPETNILSSIRNLGESTVVFINTEVMYRVSPYSDWKPLEDPNIELTLRVSYSPDRDWMKLIDSGTYVTEYARHGAKNSFFFTTTVPSYYKFEIEIKDQGQLQYGLCTTIYEGAERDTRIVSNVDTVLKEIEMNIKMAIGACKEISNLQYADAVDEETYKSILQSISRIIFYSVLFKIIIVIFTFYYFNRKMKEFCLVKKVVGK</sequence>
<dbReference type="OMA" id="MHRFALM"/>
<dbReference type="OrthoDB" id="2193035at2759"/>
<keyword evidence="1" id="KW-0812">Transmembrane</keyword>
<dbReference type="HOGENOM" id="CLU_099520_0_0_1"/>
<keyword evidence="1" id="KW-0472">Membrane</keyword>
<keyword evidence="1" id="KW-1133">Transmembrane helix</keyword>
<dbReference type="VEuPathDB" id="MicrosporidiaDB:SLOPH_2337"/>
<reference evidence="4" key="1">
    <citation type="journal article" date="2013" name="PLoS Genet.">
        <title>The genome of Spraguea lophii and the basis of host-microsporidian interactions.</title>
        <authorList>
            <person name="Campbell S.E."/>
            <person name="Williams T.A."/>
            <person name="Yousuf A."/>
            <person name="Soanes D.M."/>
            <person name="Paszkiewicz K.H."/>
            <person name="Williams B.A.P."/>
        </authorList>
    </citation>
    <scope>NUCLEOTIDE SEQUENCE [LARGE SCALE GENOMIC DNA]</scope>
    <source>
        <strain evidence="4">42_110</strain>
    </source>
</reference>
<dbReference type="InParanoid" id="S7WAB5"/>
<feature type="signal peptide" evidence="2">
    <location>
        <begin position="1"/>
        <end position="17"/>
    </location>
</feature>
<gene>
    <name evidence="3" type="ORF">SLOPH_2337</name>
</gene>
<feature type="transmembrane region" description="Helical" evidence="1">
    <location>
        <begin position="185"/>
        <end position="204"/>
    </location>
</feature>
<accession>S7WAB5</accession>
<dbReference type="Proteomes" id="UP000014978">
    <property type="component" value="Unassembled WGS sequence"/>
</dbReference>
<proteinExistence type="predicted"/>
<evidence type="ECO:0000313" key="3">
    <source>
        <dbReference type="EMBL" id="EPR79816.1"/>
    </source>
</evidence>
<evidence type="ECO:0008006" key="5">
    <source>
        <dbReference type="Google" id="ProtNLM"/>
    </source>
</evidence>
<dbReference type="AlphaFoldDB" id="S7WAB5"/>
<keyword evidence="4" id="KW-1185">Reference proteome</keyword>
<evidence type="ECO:0000256" key="1">
    <source>
        <dbReference type="SAM" id="Phobius"/>
    </source>
</evidence>
<evidence type="ECO:0000313" key="4">
    <source>
        <dbReference type="Proteomes" id="UP000014978"/>
    </source>
</evidence>
<name>S7WAB5_SPRLO</name>
<evidence type="ECO:0000256" key="2">
    <source>
        <dbReference type="SAM" id="SignalP"/>
    </source>
</evidence>
<organism evidence="3 4">
    <name type="scientific">Spraguea lophii (strain 42_110)</name>
    <name type="common">Microsporidian parasite</name>
    <dbReference type="NCBI Taxonomy" id="1358809"/>
    <lineage>
        <taxon>Eukaryota</taxon>
        <taxon>Fungi</taxon>
        <taxon>Fungi incertae sedis</taxon>
        <taxon>Microsporidia</taxon>
        <taxon>Spragueidae</taxon>
        <taxon>Spraguea</taxon>
    </lineage>
</organism>
<dbReference type="EMBL" id="ATCN01000099">
    <property type="protein sequence ID" value="EPR79816.1"/>
    <property type="molecule type" value="Genomic_DNA"/>
</dbReference>